<dbReference type="EC" id="6.3.5.4" evidence="2"/>
<dbReference type="SUPFAM" id="SSF56235">
    <property type="entry name" value="N-terminal nucleophile aminohydrolases (Ntn hydrolases)"/>
    <property type="match status" value="1"/>
</dbReference>
<evidence type="ECO:0000256" key="3">
    <source>
        <dbReference type="ARBA" id="ARBA00048741"/>
    </source>
</evidence>
<protein>
    <recommendedName>
        <fullName evidence="2">asparagine synthase (glutamine-hydrolyzing)</fullName>
        <ecNumber evidence="2">6.3.5.4</ecNumber>
    </recommendedName>
</protein>
<evidence type="ECO:0000313" key="5">
    <source>
        <dbReference type="Proteomes" id="UP000199581"/>
    </source>
</evidence>
<dbReference type="Gene3D" id="3.60.20.10">
    <property type="entry name" value="Glutamine Phosphoribosylpyrophosphate, subunit 1, domain 1"/>
    <property type="match status" value="1"/>
</dbReference>
<evidence type="ECO:0000256" key="1">
    <source>
        <dbReference type="ARBA" id="ARBA00005187"/>
    </source>
</evidence>
<dbReference type="PANTHER" id="PTHR43284">
    <property type="entry name" value="ASPARAGINE SYNTHETASE (GLUTAMINE-HYDROLYZING)"/>
    <property type="match status" value="1"/>
</dbReference>
<dbReference type="Proteomes" id="UP000199581">
    <property type="component" value="Unassembled WGS sequence"/>
</dbReference>
<keyword evidence="5" id="KW-1185">Reference proteome</keyword>
<dbReference type="PANTHER" id="PTHR43284:SF1">
    <property type="entry name" value="ASPARAGINE SYNTHETASE"/>
    <property type="match status" value="1"/>
</dbReference>
<dbReference type="InterPro" id="IPR029055">
    <property type="entry name" value="Ntn_hydrolases_N"/>
</dbReference>
<evidence type="ECO:0000313" key="4">
    <source>
        <dbReference type="EMBL" id="SFL28214.1"/>
    </source>
</evidence>
<dbReference type="InterPro" id="IPR051786">
    <property type="entry name" value="ASN_synthetase/amidase"/>
</dbReference>
<reference evidence="4 5" key="1">
    <citation type="submission" date="2016-10" db="EMBL/GenBank/DDBJ databases">
        <authorList>
            <person name="Varghese N."/>
            <person name="Submissions S."/>
        </authorList>
    </citation>
    <scope>NUCLEOTIDE SEQUENCE [LARGE SCALE GENOMIC DNA]</scope>
    <source>
        <strain evidence="4 5">DSM 1741</strain>
    </source>
</reference>
<name>A0A8G2F6K7_DESNO</name>
<dbReference type="AlphaFoldDB" id="A0A8G2F6K7"/>
<gene>
    <name evidence="4" type="ORF">SAMN05421830_101336</name>
</gene>
<accession>A0A8G2F6K7</accession>
<organism evidence="4 5">
    <name type="scientific">Desulfomicrobium norvegicum (strain DSM 1741 / NCIMB 8310)</name>
    <name type="common">Desulfovibrio baculatus (strain Norway 4)</name>
    <name type="synonym">Desulfovibrio desulfuricans (strain Norway 4)</name>
    <dbReference type="NCBI Taxonomy" id="52561"/>
    <lineage>
        <taxon>Bacteria</taxon>
        <taxon>Pseudomonadati</taxon>
        <taxon>Thermodesulfobacteriota</taxon>
        <taxon>Desulfovibrionia</taxon>
        <taxon>Desulfovibrionales</taxon>
        <taxon>Desulfomicrobiaceae</taxon>
        <taxon>Desulfomicrobium</taxon>
    </lineage>
</organism>
<dbReference type="GO" id="GO:0004066">
    <property type="term" value="F:asparagine synthase (glutamine-hydrolyzing) activity"/>
    <property type="evidence" value="ECO:0007669"/>
    <property type="project" value="UniProtKB-EC"/>
</dbReference>
<dbReference type="EMBL" id="FOTO01000001">
    <property type="protein sequence ID" value="SFL28214.1"/>
    <property type="molecule type" value="Genomic_DNA"/>
</dbReference>
<proteinExistence type="predicted"/>
<evidence type="ECO:0000256" key="2">
    <source>
        <dbReference type="ARBA" id="ARBA00012737"/>
    </source>
</evidence>
<comment type="pathway">
    <text evidence="1">Amino-acid biosynthesis; L-asparagine biosynthesis; L-asparagine from L-aspartate (L-Gln route): step 1/1.</text>
</comment>
<comment type="caution">
    <text evidence="4">The sequence shown here is derived from an EMBL/GenBank/DDBJ whole genome shotgun (WGS) entry which is preliminary data.</text>
</comment>
<sequence length="605" mass="69015">MSSFFSCFGCNEECLNQDSLFHDVDETLNPCRTRTLSSFIGKNFRIRIGKTPSPEMKYSIFYENLKWKIFIVGDVVDIPSNHIEIISDALSRESFYELSKFEGMYGIIAVNNIENEVFVLTDRRSQYPIYWGIDSGNLYIGSEVSSFCKLDVFNVSKKWIWEFLYYNFSVSNVSFLEGVNRASAGTVMKFSLQDSIVYKIFTYASEFKVHTPLLKKKKALEAALEVFSERFPLYFENTQMACPITAGWDARTVLGFKPTGADMTTYTYGIPGTSDLIRAARVARSAGTLHKEVLFDQEFVAGLPELMLDTVYVSSGTQGVKRATLLHVYRSITQNGTNYPLTLSGVALGALRGHAGWHPLTSPDVYDLFEGKTSEFQNGSWGDIFEDDIGNFSDHIIETNCLLADRFGSFTSSAHHFSYSLYMIGARYFGGEMKIADNFTTWRVPAYDTKIIEYGFASELSMLSYSQFLPEHSRGSRCEMVMQSYLLAKKAPHLAKIPIVSARPDFVLGGDLFHFLYRVNHKIRNTLNKEINQVPLEDWETWLNKDCGSWIDAFFHGHDLEISKYVSRKNLIELLSGDKSGHMFTKMFTVEIVLRLVKNRWVKFW</sequence>
<comment type="catalytic activity">
    <reaction evidence="3">
        <text>L-aspartate + L-glutamine + ATP + H2O = L-asparagine + L-glutamate + AMP + diphosphate + H(+)</text>
        <dbReference type="Rhea" id="RHEA:12228"/>
        <dbReference type="ChEBI" id="CHEBI:15377"/>
        <dbReference type="ChEBI" id="CHEBI:15378"/>
        <dbReference type="ChEBI" id="CHEBI:29985"/>
        <dbReference type="ChEBI" id="CHEBI:29991"/>
        <dbReference type="ChEBI" id="CHEBI:30616"/>
        <dbReference type="ChEBI" id="CHEBI:33019"/>
        <dbReference type="ChEBI" id="CHEBI:58048"/>
        <dbReference type="ChEBI" id="CHEBI:58359"/>
        <dbReference type="ChEBI" id="CHEBI:456215"/>
        <dbReference type="EC" id="6.3.5.4"/>
    </reaction>
</comment>